<dbReference type="RefSeq" id="WP_310127735.1">
    <property type="nucleotide sequence ID" value="NZ_JAVDRP010000042.1"/>
</dbReference>
<dbReference type="EMBL" id="JAVDRP010000042">
    <property type="protein sequence ID" value="MDR6413244.1"/>
    <property type="molecule type" value="Genomic_DNA"/>
</dbReference>
<name>A0ABU1M2I3_9BURK</name>
<gene>
    <name evidence="3" type="ORF">J2804_006682</name>
</gene>
<dbReference type="CDD" id="cd00085">
    <property type="entry name" value="HNHc"/>
    <property type="match status" value="1"/>
</dbReference>
<comment type="caution">
    <text evidence="3">The sequence shown here is derived from an EMBL/GenBank/DDBJ whole genome shotgun (WGS) entry which is preliminary data.</text>
</comment>
<feature type="domain" description="HNH nuclease" evidence="2">
    <location>
        <begin position="235"/>
        <end position="288"/>
    </location>
</feature>
<evidence type="ECO:0000313" key="4">
    <source>
        <dbReference type="Proteomes" id="UP001264340"/>
    </source>
</evidence>
<protein>
    <recommendedName>
        <fullName evidence="2">HNH nuclease domain-containing protein</fullName>
    </recommendedName>
</protein>
<reference evidence="3 4" key="1">
    <citation type="submission" date="2023-07" db="EMBL/GenBank/DDBJ databases">
        <title>Sorghum-associated microbial communities from plants grown in Nebraska, USA.</title>
        <authorList>
            <person name="Schachtman D."/>
        </authorList>
    </citation>
    <scope>NUCLEOTIDE SEQUENCE [LARGE SCALE GENOMIC DNA]</scope>
    <source>
        <strain evidence="3 4">DS1316</strain>
    </source>
</reference>
<evidence type="ECO:0000259" key="2">
    <source>
        <dbReference type="SMART" id="SM00507"/>
    </source>
</evidence>
<feature type="region of interest" description="Disordered" evidence="1">
    <location>
        <begin position="1"/>
        <end position="26"/>
    </location>
</feature>
<evidence type="ECO:0000256" key="1">
    <source>
        <dbReference type="SAM" id="MobiDB-lite"/>
    </source>
</evidence>
<evidence type="ECO:0000313" key="3">
    <source>
        <dbReference type="EMBL" id="MDR6413244.1"/>
    </source>
</evidence>
<accession>A0ABU1M2I3</accession>
<feature type="compositionally biased region" description="Acidic residues" evidence="1">
    <location>
        <begin position="194"/>
        <end position="206"/>
    </location>
</feature>
<sequence length="323" mass="36492">MSRLPNKVSRSPRQSVSEGVRASWKNPEVARARAEHHAAEVTVDGITTRYESVGHAARTLRLDGPREMRHIRFRRELKERHAASAGATHVWKGDDGKEYIFRLVDIGRSESQRSTNPRPVEAVWDVCGRHIDFSMPEVPPSVKEQIYSECAALGVVRGTAVTQTSSFIRFKGDREAAQAHARSWPSSQAKLDEAERDDNDVDDTTFDDLHDRGEIGSDNAEQQIRTVKQYKRRADTRKAVLARTDRCERNGCGEKQRFPGFLEVHHILGVRNGDRPWNCVAVCPNCHTEAHYSPDKEKLNQELLDYASRFRLGKADVLVASKA</sequence>
<dbReference type="Pfam" id="PF01844">
    <property type="entry name" value="HNH"/>
    <property type="match status" value="1"/>
</dbReference>
<dbReference type="InterPro" id="IPR003615">
    <property type="entry name" value="HNH_nuc"/>
</dbReference>
<feature type="region of interest" description="Disordered" evidence="1">
    <location>
        <begin position="179"/>
        <end position="220"/>
    </location>
</feature>
<proteinExistence type="predicted"/>
<dbReference type="InterPro" id="IPR002711">
    <property type="entry name" value="HNH"/>
</dbReference>
<dbReference type="Proteomes" id="UP001264340">
    <property type="component" value="Unassembled WGS sequence"/>
</dbReference>
<dbReference type="SMART" id="SM00507">
    <property type="entry name" value="HNHc"/>
    <property type="match status" value="1"/>
</dbReference>
<organism evidence="3 4">
    <name type="scientific">Paraburkholderia terricola</name>
    <dbReference type="NCBI Taxonomy" id="169427"/>
    <lineage>
        <taxon>Bacteria</taxon>
        <taxon>Pseudomonadati</taxon>
        <taxon>Pseudomonadota</taxon>
        <taxon>Betaproteobacteria</taxon>
        <taxon>Burkholderiales</taxon>
        <taxon>Burkholderiaceae</taxon>
        <taxon>Paraburkholderia</taxon>
    </lineage>
</organism>
<keyword evidence="4" id="KW-1185">Reference proteome</keyword>
<feature type="compositionally biased region" description="Polar residues" evidence="1">
    <location>
        <begin position="8"/>
        <end position="17"/>
    </location>
</feature>